<reference evidence="3" key="1">
    <citation type="submission" date="2016-10" db="EMBL/GenBank/DDBJ databases">
        <authorList>
            <person name="Varghese N."/>
            <person name="Submissions S."/>
        </authorList>
    </citation>
    <scope>NUCLEOTIDE SEQUENCE [LARGE SCALE GENOMIC DNA]</scope>
    <source>
        <strain evidence="3">DSM 21620</strain>
    </source>
</reference>
<evidence type="ECO:0000313" key="3">
    <source>
        <dbReference type="Proteomes" id="UP000198666"/>
    </source>
</evidence>
<dbReference type="InterPro" id="IPR034660">
    <property type="entry name" value="DinB/YfiT-like"/>
</dbReference>
<dbReference type="EMBL" id="FMZB01000012">
    <property type="protein sequence ID" value="SDD51282.1"/>
    <property type="molecule type" value="Genomic_DNA"/>
</dbReference>
<dbReference type="InterPro" id="IPR024775">
    <property type="entry name" value="DinB-like"/>
</dbReference>
<dbReference type="AlphaFoldDB" id="A0A1G6VCF2"/>
<dbReference type="STRING" id="361279.SAMN05421663_11246"/>
<evidence type="ECO:0000313" key="2">
    <source>
        <dbReference type="EMBL" id="SDD51282.1"/>
    </source>
</evidence>
<organism evidence="2 3">
    <name type="scientific">Terribacillus halophilus</name>
    <dbReference type="NCBI Taxonomy" id="361279"/>
    <lineage>
        <taxon>Bacteria</taxon>
        <taxon>Bacillati</taxon>
        <taxon>Bacillota</taxon>
        <taxon>Bacilli</taxon>
        <taxon>Bacillales</taxon>
        <taxon>Bacillaceae</taxon>
        <taxon>Terribacillus</taxon>
    </lineage>
</organism>
<dbReference type="Proteomes" id="UP000198666">
    <property type="component" value="Unassembled WGS sequence"/>
</dbReference>
<evidence type="ECO:0000259" key="1">
    <source>
        <dbReference type="Pfam" id="PF12867"/>
    </source>
</evidence>
<dbReference type="SUPFAM" id="SSF109854">
    <property type="entry name" value="DinB/YfiT-like putative metalloenzymes"/>
    <property type="match status" value="1"/>
</dbReference>
<protein>
    <submittedName>
        <fullName evidence="2">DinB superfamily protein</fullName>
    </submittedName>
</protein>
<feature type="domain" description="DinB-like" evidence="1">
    <location>
        <begin position="17"/>
        <end position="173"/>
    </location>
</feature>
<dbReference type="Pfam" id="PF12867">
    <property type="entry name" value="DinB_2"/>
    <property type="match status" value="1"/>
</dbReference>
<keyword evidence="3" id="KW-1185">Reference proteome</keyword>
<dbReference type="RefSeq" id="WP_244499377.1">
    <property type="nucleotide sequence ID" value="NZ_FMZB01000012.1"/>
</dbReference>
<gene>
    <name evidence="2" type="ORF">SAMN05421663_11246</name>
</gene>
<accession>A0A1G6VCF2</accession>
<dbReference type="Gene3D" id="1.20.120.450">
    <property type="entry name" value="dinb family like domain"/>
    <property type="match status" value="1"/>
</dbReference>
<name>A0A1G6VCF2_9BACI</name>
<proteinExistence type="predicted"/>
<sequence length="181" mass="21929">MRSDHMQMHFQTIYKQREAFFAENRNIQDTFWERPVSDKWSFGETYYHLYLMIKRFRQLNRIYLPAAVKLARMKKRRSFSVFSKDIYQEYKQKHHRPMKAPFLIVPPKEIQNRLSSNQLQSNITKETERLRDMLASIEDNIAGHIRYPDPIAHNPNLIQCIHILAIHEMHHFKISEAYLKL</sequence>